<sequence>MQEKFDVILLAAQRTGVVNPLAVAHGVSHKCLIPIAGEQLISRTLKTVTSHPGCRAVHILIEPDGRESVEPVAMKYAREDLPIHFIASDSSIAESVILGCQNGTAPFIVTTADNVLVKHETFDKVLAALNGGADAVAGLANRNDIRAIHPKAQGGYYEFRDHGYANCNMYGIAGMHALKAAEIFREGGQFMKNPKRLINAFGLFNILLMRFRLVTIDGAFRRMSKRFGITMRRVPLTDGTQAIDVDNDRTYRIVEAVLNGNVDSLVIED</sequence>
<keyword evidence="4" id="KW-1185">Reference proteome</keyword>
<gene>
    <name evidence="3" type="ORF">SAMN02745824_0790</name>
</gene>
<organism evidence="3 4">
    <name type="scientific">Parasphingorhabdus marina DSM 22363</name>
    <dbReference type="NCBI Taxonomy" id="1123272"/>
    <lineage>
        <taxon>Bacteria</taxon>
        <taxon>Pseudomonadati</taxon>
        <taxon>Pseudomonadota</taxon>
        <taxon>Alphaproteobacteria</taxon>
        <taxon>Sphingomonadales</taxon>
        <taxon>Sphingomonadaceae</taxon>
        <taxon>Parasphingorhabdus</taxon>
    </lineage>
</organism>
<evidence type="ECO:0000313" key="4">
    <source>
        <dbReference type="Proteomes" id="UP000185192"/>
    </source>
</evidence>
<proteinExistence type="predicted"/>
<dbReference type="SUPFAM" id="SSF53448">
    <property type="entry name" value="Nucleotide-diphospho-sugar transferases"/>
    <property type="match status" value="1"/>
</dbReference>
<name>A0A1N6CRD3_9SPHN</name>
<dbReference type="InterPro" id="IPR025877">
    <property type="entry name" value="MobA-like_NTP_Trfase"/>
</dbReference>
<accession>A0A1N6CRD3</accession>
<evidence type="ECO:0000313" key="3">
    <source>
        <dbReference type="EMBL" id="SIN61005.1"/>
    </source>
</evidence>
<dbReference type="AlphaFoldDB" id="A0A1N6CRD3"/>
<evidence type="ECO:0000256" key="1">
    <source>
        <dbReference type="ARBA" id="ARBA00022842"/>
    </source>
</evidence>
<dbReference type="Pfam" id="PF12804">
    <property type="entry name" value="NTP_transf_3"/>
    <property type="match status" value="1"/>
</dbReference>
<dbReference type="EMBL" id="FSQW01000001">
    <property type="protein sequence ID" value="SIN61005.1"/>
    <property type="molecule type" value="Genomic_DNA"/>
</dbReference>
<dbReference type="RefSeq" id="WP_159437024.1">
    <property type="nucleotide sequence ID" value="NZ_FSQW01000001.1"/>
</dbReference>
<dbReference type="Gene3D" id="3.90.550.10">
    <property type="entry name" value="Spore Coat Polysaccharide Biosynthesis Protein SpsA, Chain A"/>
    <property type="match status" value="1"/>
</dbReference>
<protein>
    <submittedName>
        <fullName evidence="3">MobA-like NTP transferase domain-containing protein</fullName>
    </submittedName>
</protein>
<keyword evidence="1" id="KW-0460">Magnesium</keyword>
<keyword evidence="3" id="KW-0808">Transferase</keyword>
<dbReference type="STRING" id="1123272.SAMN02745824_0790"/>
<evidence type="ECO:0000259" key="2">
    <source>
        <dbReference type="Pfam" id="PF12804"/>
    </source>
</evidence>
<reference evidence="4" key="1">
    <citation type="submission" date="2016-11" db="EMBL/GenBank/DDBJ databases">
        <authorList>
            <person name="Varghese N."/>
            <person name="Submissions S."/>
        </authorList>
    </citation>
    <scope>NUCLEOTIDE SEQUENCE [LARGE SCALE GENOMIC DNA]</scope>
    <source>
        <strain evidence="4">DSM 22363</strain>
    </source>
</reference>
<dbReference type="OrthoDB" id="7400486at2"/>
<dbReference type="Proteomes" id="UP000185192">
    <property type="component" value="Unassembled WGS sequence"/>
</dbReference>
<dbReference type="InterPro" id="IPR029044">
    <property type="entry name" value="Nucleotide-diphossugar_trans"/>
</dbReference>
<dbReference type="GO" id="GO:0016779">
    <property type="term" value="F:nucleotidyltransferase activity"/>
    <property type="evidence" value="ECO:0007669"/>
    <property type="project" value="UniProtKB-ARBA"/>
</dbReference>
<feature type="domain" description="MobA-like NTP transferase" evidence="2">
    <location>
        <begin position="29"/>
        <end position="137"/>
    </location>
</feature>